<keyword evidence="3" id="KW-1185">Reference proteome</keyword>
<dbReference type="PANTHER" id="PTHR13538">
    <property type="entry name" value="N-ACETYLTRANSFERASE 6"/>
    <property type="match status" value="1"/>
</dbReference>
<dbReference type="GO" id="GO:0008080">
    <property type="term" value="F:N-acetyltransferase activity"/>
    <property type="evidence" value="ECO:0007669"/>
    <property type="project" value="InterPro"/>
</dbReference>
<dbReference type="OrthoDB" id="9809751at2"/>
<dbReference type="InterPro" id="IPR000182">
    <property type="entry name" value="GNAT_dom"/>
</dbReference>
<dbReference type="InterPro" id="IPR039840">
    <property type="entry name" value="NAA80"/>
</dbReference>
<dbReference type="CDD" id="cd04301">
    <property type="entry name" value="NAT_SF"/>
    <property type="match status" value="1"/>
</dbReference>
<name>A0A1H6J7S2_MAGFU</name>
<evidence type="ECO:0000313" key="3">
    <source>
        <dbReference type="Proteomes" id="UP000182983"/>
    </source>
</evidence>
<dbReference type="Proteomes" id="UP000182983">
    <property type="component" value="Unassembled WGS sequence"/>
</dbReference>
<feature type="domain" description="N-acetyltransferase" evidence="1">
    <location>
        <begin position="10"/>
        <end position="160"/>
    </location>
</feature>
<dbReference type="GO" id="GO:0005737">
    <property type="term" value="C:cytoplasm"/>
    <property type="evidence" value="ECO:0007669"/>
    <property type="project" value="TreeGrafter"/>
</dbReference>
<dbReference type="Gene3D" id="3.40.630.30">
    <property type="match status" value="1"/>
</dbReference>
<organism evidence="2 3">
    <name type="scientific">Magnetospirillum fulvum</name>
    <name type="common">Rhodospirillum fulvum</name>
    <dbReference type="NCBI Taxonomy" id="1082"/>
    <lineage>
        <taxon>Bacteria</taxon>
        <taxon>Pseudomonadati</taxon>
        <taxon>Pseudomonadota</taxon>
        <taxon>Alphaproteobacteria</taxon>
        <taxon>Rhodospirillales</taxon>
        <taxon>Rhodospirillaceae</taxon>
        <taxon>Magnetospirillum</taxon>
    </lineage>
</organism>
<reference evidence="3" key="1">
    <citation type="submission" date="2016-10" db="EMBL/GenBank/DDBJ databases">
        <authorList>
            <person name="Varghese N."/>
            <person name="Submissions S."/>
        </authorList>
    </citation>
    <scope>NUCLEOTIDE SEQUENCE [LARGE SCALE GENOMIC DNA]</scope>
    <source>
        <strain evidence="3">DSM 13234</strain>
    </source>
</reference>
<proteinExistence type="predicted"/>
<sequence>MNSLPAGILIHYLANHPHHVHTCATWEHQEWGMGGGRTMDDALASYTGSRRDRLPLTLLACGANDDLLGMVSLWASDCPLRPDITPWVASLYVAPNGRGQGIGTYLFERIQEEARRLGITRLHLMTQHSDAVYAAQGWKIFERIDGPGSMRDAVLMFKVP</sequence>
<dbReference type="GO" id="GO:1905502">
    <property type="term" value="F:acetyl-CoA binding"/>
    <property type="evidence" value="ECO:0007669"/>
    <property type="project" value="TreeGrafter"/>
</dbReference>
<dbReference type="AlphaFoldDB" id="A0A1H6J7S2"/>
<keyword evidence="2" id="KW-0808">Transferase</keyword>
<evidence type="ECO:0000313" key="2">
    <source>
        <dbReference type="EMBL" id="SEH56384.1"/>
    </source>
</evidence>
<dbReference type="PROSITE" id="PS51186">
    <property type="entry name" value="GNAT"/>
    <property type="match status" value="1"/>
</dbReference>
<dbReference type="Pfam" id="PF00583">
    <property type="entry name" value="Acetyltransf_1"/>
    <property type="match status" value="1"/>
</dbReference>
<dbReference type="InterPro" id="IPR016181">
    <property type="entry name" value="Acyl_CoA_acyltransferase"/>
</dbReference>
<dbReference type="SUPFAM" id="SSF55729">
    <property type="entry name" value="Acyl-CoA N-acyltransferases (Nat)"/>
    <property type="match status" value="1"/>
</dbReference>
<dbReference type="PANTHER" id="PTHR13538:SF4">
    <property type="entry name" value="N-ALPHA-ACETYLTRANSFERASE 80"/>
    <property type="match status" value="1"/>
</dbReference>
<evidence type="ECO:0000259" key="1">
    <source>
        <dbReference type="PROSITE" id="PS51186"/>
    </source>
</evidence>
<gene>
    <name evidence="2" type="ORF">SAMN04244559_02963</name>
</gene>
<dbReference type="RefSeq" id="WP_083386810.1">
    <property type="nucleotide sequence ID" value="NZ_FNWO01000014.1"/>
</dbReference>
<dbReference type="EMBL" id="FNWO01000014">
    <property type="protein sequence ID" value="SEH56384.1"/>
    <property type="molecule type" value="Genomic_DNA"/>
</dbReference>
<protein>
    <submittedName>
        <fullName evidence="2">Acetyltransferase (GNAT) family protein</fullName>
    </submittedName>
</protein>
<accession>A0A1H6J7S2</accession>